<comment type="similarity">
    <text evidence="2 5">Belongs to the CDP-alcohol phosphatidyltransferase class-I family.</text>
</comment>
<dbReference type="InterPro" id="IPR048254">
    <property type="entry name" value="CDP_ALCOHOL_P_TRANSF_CS"/>
</dbReference>
<dbReference type="GO" id="GO:0005789">
    <property type="term" value="C:endoplasmic reticulum membrane"/>
    <property type="evidence" value="ECO:0007669"/>
    <property type="project" value="TreeGrafter"/>
</dbReference>
<dbReference type="Gene3D" id="1.20.120.1760">
    <property type="match status" value="1"/>
</dbReference>
<dbReference type="InterPro" id="IPR043130">
    <property type="entry name" value="CDP-OH_PTrfase_TM_dom"/>
</dbReference>
<dbReference type="Proteomes" id="UP000008909">
    <property type="component" value="Unassembled WGS sequence"/>
</dbReference>
<feature type="transmembrane region" description="Helical" evidence="7">
    <location>
        <begin position="782"/>
        <end position="801"/>
    </location>
</feature>
<evidence type="ECO:0000256" key="3">
    <source>
        <dbReference type="ARBA" id="ARBA00022679"/>
    </source>
</evidence>
<evidence type="ECO:0000256" key="4">
    <source>
        <dbReference type="ARBA" id="ARBA00023136"/>
    </source>
</evidence>
<sequence>MAMLTTSSDCVNYWGNCMHRGALKSRYSFFHEYGRYCRPLDDNVLVSGKTTASTTNNRKVTQFFGVCFALTKCKIMLRDVYYLNVSIRIHGVLVEVTELYAYFASRRVPICHQAFNVQLPTLSPQIIDGRKCGSYNHLRQGILLVVQFFPEWYNHMQTQARIYGTQSRFPSVVNSPPVGRHGNRPQIQGHGRMDSWIGTEDQGFSQASMSLLDWSIVDPVQQPPVDNPRLTNPAPLSDALWIRILLRETEYLLDVVYRCPSSPPEMVSSQETLEQLSANYYFTYLLLYPVKAILNAASLRWQKLYHALRTYRAALHPSAYLSCKPLPLNNKNKPALHTAKLGLAKAVCQGQKTTCVAAISLSQRNYYVRLHNSDASMVLVNLQIPYEDYVSNMPNNLPIQIQPISTAFLGGMTVTGLPNGTYATVPCTRPQSPMVSINCITIPGNGGQCVTPATPTSTRRPITGGRTNRPGASASATTVLQQLDEQLTAIRKKNAKHHTSNNQPTPYAEFHGRMKVYDELSFEFTRRGVKRDCLPVQLRYSYDTIQSFGLVVVDGLEVKHCPRRWKCEGSVFRSGDQNVHIYGNSFAAFPNEGKIPAFPILLFAFGVFIYMTLDALDGLHARRTNTCSHLGEMFDHGCDAISMYLLPLAYFAIIGFGDSPTAMFIEFFILNSMFYTYQWQSFVSGCMSFDRLVHCFSSPEFTYFRSFSVSESIMFAIVFSILSAIFGVDMWRLKDPLFGLQLNRLQFLIVVIGSVVLFSRAGQSIAVDGSGKYGTTVANTSVLFPIWPLLLIVGSAVFVFVRSPSQVYVHHPCLFLMCFGAVMAKISQNLVIAHMTKTGISWFDTVMFGPLSLLVNLYFDCPVNEHWLLWAACSTVFILVPISADQPITNNIDCQLYSVTFRQMNTPTLSDHRPVLQRNSMEIVAGIHRYLGIFLFAARAQLH</sequence>
<evidence type="ECO:0000313" key="8">
    <source>
        <dbReference type="EMBL" id="GAA56128.1"/>
    </source>
</evidence>
<evidence type="ECO:0000256" key="5">
    <source>
        <dbReference type="RuleBase" id="RU003750"/>
    </source>
</evidence>
<evidence type="ECO:0000313" key="9">
    <source>
        <dbReference type="Proteomes" id="UP000008909"/>
    </source>
</evidence>
<gene>
    <name evidence="8" type="ORF">CLF_110029</name>
</gene>
<feature type="transmembrane region" description="Helical" evidence="7">
    <location>
        <begin position="813"/>
        <end position="833"/>
    </location>
</feature>
<keyword evidence="7" id="KW-0812">Transmembrane</keyword>
<evidence type="ECO:0000256" key="7">
    <source>
        <dbReference type="SAM" id="Phobius"/>
    </source>
</evidence>
<reference key="2">
    <citation type="submission" date="2011-10" db="EMBL/GenBank/DDBJ databases">
        <title>The genome and transcriptome sequence of Clonorchis sinensis provide insights into the carcinogenic liver fluke.</title>
        <authorList>
            <person name="Wang X."/>
            <person name="Huang Y."/>
            <person name="Chen W."/>
            <person name="Liu H."/>
            <person name="Guo L."/>
            <person name="Chen Y."/>
            <person name="Luo F."/>
            <person name="Zhou W."/>
            <person name="Sun J."/>
            <person name="Mao Q."/>
            <person name="Liang P."/>
            <person name="Zhou C."/>
            <person name="Tian Y."/>
            <person name="Men J."/>
            <person name="Lv X."/>
            <person name="Huang L."/>
            <person name="Zhou J."/>
            <person name="Hu Y."/>
            <person name="Li R."/>
            <person name="Zhang F."/>
            <person name="Lei H."/>
            <person name="Li X."/>
            <person name="Hu X."/>
            <person name="Liang C."/>
            <person name="Xu J."/>
            <person name="Wu Z."/>
            <person name="Yu X."/>
        </authorList>
    </citation>
    <scope>NUCLEOTIDE SEQUENCE</scope>
    <source>
        <strain>Henan</strain>
    </source>
</reference>
<evidence type="ECO:0000256" key="2">
    <source>
        <dbReference type="ARBA" id="ARBA00010441"/>
    </source>
</evidence>
<name>G7YT48_CLOSI</name>
<dbReference type="GO" id="GO:0004142">
    <property type="term" value="F:diacylglycerol cholinephosphotransferase activity"/>
    <property type="evidence" value="ECO:0007669"/>
    <property type="project" value="TreeGrafter"/>
</dbReference>
<feature type="transmembrane region" description="Helical" evidence="7">
    <location>
        <begin position="839"/>
        <end position="859"/>
    </location>
</feature>
<keyword evidence="7" id="KW-1133">Transmembrane helix</keyword>
<keyword evidence="3 5" id="KW-0808">Transferase</keyword>
<feature type="transmembrane region" description="Helical" evidence="7">
    <location>
        <begin position="648"/>
        <end position="670"/>
    </location>
</feature>
<dbReference type="PROSITE" id="PS00379">
    <property type="entry name" value="CDP_ALCOHOL_P_TRANSF"/>
    <property type="match status" value="1"/>
</dbReference>
<keyword evidence="9" id="KW-1185">Reference proteome</keyword>
<dbReference type="GO" id="GO:0005794">
    <property type="term" value="C:Golgi apparatus"/>
    <property type="evidence" value="ECO:0007669"/>
    <property type="project" value="TreeGrafter"/>
</dbReference>
<dbReference type="PANTHER" id="PTHR10414">
    <property type="entry name" value="ETHANOLAMINEPHOSPHOTRANSFERASE"/>
    <property type="match status" value="1"/>
</dbReference>
<dbReference type="GO" id="GO:0006646">
    <property type="term" value="P:phosphatidylethanolamine biosynthetic process"/>
    <property type="evidence" value="ECO:0007669"/>
    <property type="project" value="TreeGrafter"/>
</dbReference>
<dbReference type="GO" id="GO:0004307">
    <property type="term" value="F:ethanolaminephosphotransferase activity"/>
    <property type="evidence" value="ECO:0007669"/>
    <property type="project" value="TreeGrafter"/>
</dbReference>
<feature type="compositionally biased region" description="Polar residues" evidence="6">
    <location>
        <begin position="451"/>
        <end position="460"/>
    </location>
</feature>
<feature type="transmembrane region" description="Helical" evidence="7">
    <location>
        <begin position="866"/>
        <end position="884"/>
    </location>
</feature>
<feature type="transmembrane region" description="Helical" evidence="7">
    <location>
        <begin position="745"/>
        <end position="762"/>
    </location>
</feature>
<dbReference type="AlphaFoldDB" id="G7YT48"/>
<evidence type="ECO:0000256" key="1">
    <source>
        <dbReference type="ARBA" id="ARBA00004370"/>
    </source>
</evidence>
<reference evidence="8" key="1">
    <citation type="journal article" date="2011" name="Genome Biol.">
        <title>The draft genome of the carcinogenic human liver fluke Clonorchis sinensis.</title>
        <authorList>
            <person name="Wang X."/>
            <person name="Chen W."/>
            <person name="Huang Y."/>
            <person name="Sun J."/>
            <person name="Men J."/>
            <person name="Liu H."/>
            <person name="Luo F."/>
            <person name="Guo L."/>
            <person name="Lv X."/>
            <person name="Deng C."/>
            <person name="Zhou C."/>
            <person name="Fan Y."/>
            <person name="Li X."/>
            <person name="Huang L."/>
            <person name="Hu Y."/>
            <person name="Liang C."/>
            <person name="Hu X."/>
            <person name="Xu J."/>
            <person name="Yu X."/>
        </authorList>
    </citation>
    <scope>NUCLEOTIDE SEQUENCE [LARGE SCALE GENOMIC DNA]</scope>
    <source>
        <strain evidence="8">Henan</strain>
    </source>
</reference>
<dbReference type="Pfam" id="PF01066">
    <property type="entry name" value="CDP-OH_P_transf"/>
    <property type="match status" value="1"/>
</dbReference>
<dbReference type="InterPro" id="IPR000462">
    <property type="entry name" value="CDP-OH_P_trans"/>
</dbReference>
<organism evidence="8 9">
    <name type="scientific">Clonorchis sinensis</name>
    <name type="common">Chinese liver fluke</name>
    <dbReference type="NCBI Taxonomy" id="79923"/>
    <lineage>
        <taxon>Eukaryota</taxon>
        <taxon>Metazoa</taxon>
        <taxon>Spiralia</taxon>
        <taxon>Lophotrochozoa</taxon>
        <taxon>Platyhelminthes</taxon>
        <taxon>Trematoda</taxon>
        <taxon>Digenea</taxon>
        <taxon>Opisthorchiida</taxon>
        <taxon>Opisthorchiata</taxon>
        <taxon>Opisthorchiidae</taxon>
        <taxon>Clonorchis</taxon>
    </lineage>
</organism>
<feature type="region of interest" description="Disordered" evidence="6">
    <location>
        <begin position="450"/>
        <end position="475"/>
    </location>
</feature>
<comment type="subcellular location">
    <subcellularLocation>
        <location evidence="1">Membrane</location>
    </subcellularLocation>
</comment>
<proteinExistence type="inferred from homology"/>
<dbReference type="InterPro" id="IPR014472">
    <property type="entry name" value="CHOPT"/>
</dbReference>
<keyword evidence="4 7" id="KW-0472">Membrane</keyword>
<protein>
    <submittedName>
        <fullName evidence="8">Ethanolaminephosphotransferase</fullName>
    </submittedName>
</protein>
<feature type="transmembrane region" description="Helical" evidence="7">
    <location>
        <begin position="713"/>
        <end position="733"/>
    </location>
</feature>
<dbReference type="PANTHER" id="PTHR10414:SF37">
    <property type="entry name" value="BB IN A BOXCAR, ISOFORM C"/>
    <property type="match status" value="1"/>
</dbReference>
<feature type="transmembrane region" description="Helical" evidence="7">
    <location>
        <begin position="595"/>
        <end position="613"/>
    </location>
</feature>
<accession>G7YT48</accession>
<dbReference type="EMBL" id="DF144165">
    <property type="protein sequence ID" value="GAA56128.1"/>
    <property type="molecule type" value="Genomic_DNA"/>
</dbReference>
<evidence type="ECO:0000256" key="6">
    <source>
        <dbReference type="SAM" id="MobiDB-lite"/>
    </source>
</evidence>